<reference evidence="3" key="1">
    <citation type="journal article" date="2014" name="Int. J. Syst. Evol. Microbiol.">
        <title>Complete genome sequence of Corynebacterium casei LMG S-19264T (=DSM 44701T), isolated from a smear-ripened cheese.</title>
        <authorList>
            <consortium name="US DOE Joint Genome Institute (JGI-PGF)"/>
            <person name="Walter F."/>
            <person name="Albersmeier A."/>
            <person name="Kalinowski J."/>
            <person name="Ruckert C."/>
        </authorList>
    </citation>
    <scope>NUCLEOTIDE SEQUENCE</scope>
    <source>
        <strain evidence="3">CGMCC 1.15758</strain>
    </source>
</reference>
<dbReference type="EMBL" id="BMJS01000018">
    <property type="protein sequence ID" value="GGF99844.1"/>
    <property type="molecule type" value="Genomic_DNA"/>
</dbReference>
<gene>
    <name evidence="3" type="ORF">GCM10010995_16430</name>
</gene>
<dbReference type="SUPFAM" id="SSF52266">
    <property type="entry name" value="SGNH hydrolase"/>
    <property type="match status" value="1"/>
</dbReference>
<dbReference type="OrthoDB" id="5292073at2"/>
<evidence type="ECO:0000313" key="4">
    <source>
        <dbReference type="Proteomes" id="UP000636949"/>
    </source>
</evidence>
<dbReference type="InterPro" id="IPR036514">
    <property type="entry name" value="SGNH_hydro_sf"/>
</dbReference>
<reference evidence="3" key="2">
    <citation type="submission" date="2020-09" db="EMBL/GenBank/DDBJ databases">
        <authorList>
            <person name="Sun Q."/>
            <person name="Zhou Y."/>
        </authorList>
    </citation>
    <scope>NUCLEOTIDE SEQUENCE</scope>
    <source>
        <strain evidence="3">CGMCC 1.15758</strain>
    </source>
</reference>
<evidence type="ECO:0000313" key="3">
    <source>
        <dbReference type="EMBL" id="GGF99844.1"/>
    </source>
</evidence>
<feature type="signal peptide" evidence="2">
    <location>
        <begin position="1"/>
        <end position="18"/>
    </location>
</feature>
<dbReference type="PANTHER" id="PTHR22835:SF659">
    <property type="entry name" value="GDSL LIPASE_ACYLHYDROLASE, PUTATIVE (AFU_ORTHOLOGUE AFUA_2G00510)-RELATED"/>
    <property type="match status" value="1"/>
</dbReference>
<keyword evidence="4" id="KW-1185">Reference proteome</keyword>
<dbReference type="AlphaFoldDB" id="A0A8J2Z4T3"/>
<sequence length="466" mass="52837">MKKIALLFALSYINHLYADARSTLTFENNCAESVQFSINADEAGQSYTVELNPNQYVFAGSYVNTNTLEHTTSNIQIQFNSLKHNGRVSYLLNNGFTNNTATFTKADGDIEIEHMPLSKDYSYSWHSYTLSGKQEIPSFTVSACKQTYDISKSDIADIQRIVIFGDSISDQGNLYHYSAGMIPKSTPYYRGMFSNGAPWSVLLKNTLKAINIEVSNYAVGGATVVFEPEWTSLGLPYNLDAELKAYQLDQKNWRKDEQKLAIFFIGANDYLTADKSLSDSDIQQISHKVTDKIINAINEANAANTLIIGLPDLSFTPESHERNNEIILSKLTKAHNSQLQRFASSNAHIKFIDIDQMFSLLLNDPQKFNAQFNTVIDPENNALSCWQGGYFKYRYLTTITDQHLQLPYQGKFSRDAKANFLVDDSGSLCADPQHYIFWDHVHPTYQIQKAIYQYILNDLNIINKHR</sequence>
<accession>A0A8J2Z4T3</accession>
<organism evidence="3 4">
    <name type="scientific">Cysteiniphilum litorale</name>
    <dbReference type="NCBI Taxonomy" id="2056700"/>
    <lineage>
        <taxon>Bacteria</taxon>
        <taxon>Pseudomonadati</taxon>
        <taxon>Pseudomonadota</taxon>
        <taxon>Gammaproteobacteria</taxon>
        <taxon>Thiotrichales</taxon>
        <taxon>Fastidiosibacteraceae</taxon>
        <taxon>Cysteiniphilum</taxon>
    </lineage>
</organism>
<keyword evidence="2" id="KW-0732">Signal</keyword>
<evidence type="ECO:0000256" key="1">
    <source>
        <dbReference type="ARBA" id="ARBA00008668"/>
    </source>
</evidence>
<dbReference type="GO" id="GO:0016788">
    <property type="term" value="F:hydrolase activity, acting on ester bonds"/>
    <property type="evidence" value="ECO:0007669"/>
    <property type="project" value="InterPro"/>
</dbReference>
<proteinExistence type="inferred from homology"/>
<name>A0A8J2Z4T3_9GAMM</name>
<evidence type="ECO:0000256" key="2">
    <source>
        <dbReference type="SAM" id="SignalP"/>
    </source>
</evidence>
<comment type="caution">
    <text evidence="3">The sequence shown here is derived from an EMBL/GenBank/DDBJ whole genome shotgun (WGS) entry which is preliminary data.</text>
</comment>
<comment type="similarity">
    <text evidence="1">Belongs to the 'GDSL' lipolytic enzyme family.</text>
</comment>
<dbReference type="InterPro" id="IPR001087">
    <property type="entry name" value="GDSL"/>
</dbReference>
<dbReference type="Pfam" id="PF00657">
    <property type="entry name" value="Lipase_GDSL"/>
    <property type="match status" value="1"/>
</dbReference>
<feature type="chain" id="PRO_5035294278" evidence="2">
    <location>
        <begin position="19"/>
        <end position="466"/>
    </location>
</feature>
<protein>
    <submittedName>
        <fullName evidence="3">Uncharacterized protein</fullName>
    </submittedName>
</protein>
<dbReference type="PANTHER" id="PTHR22835">
    <property type="entry name" value="ZINC FINGER FYVE DOMAIN CONTAINING PROTEIN"/>
    <property type="match status" value="1"/>
</dbReference>
<dbReference type="Gene3D" id="3.40.50.1110">
    <property type="entry name" value="SGNH hydrolase"/>
    <property type="match status" value="1"/>
</dbReference>
<dbReference type="Proteomes" id="UP000636949">
    <property type="component" value="Unassembled WGS sequence"/>
</dbReference>
<dbReference type="RefSeq" id="WP_157968266.1">
    <property type="nucleotide sequence ID" value="NZ_BMJS01000018.1"/>
</dbReference>